<keyword evidence="1" id="KW-1133">Transmembrane helix</keyword>
<dbReference type="EMBL" id="CP138204">
    <property type="protein sequence ID" value="WPC76353.1"/>
    <property type="molecule type" value="Genomic_DNA"/>
</dbReference>
<evidence type="ECO:0000313" key="3">
    <source>
        <dbReference type="Proteomes" id="UP001304071"/>
    </source>
</evidence>
<keyword evidence="3" id="KW-1185">Reference proteome</keyword>
<reference evidence="2 3" key="1">
    <citation type="submission" date="2023-11" db="EMBL/GenBank/DDBJ databases">
        <title>Plant-associative lifestyle of Vibrio porteresiae and its evolutionary dynamics.</title>
        <authorList>
            <person name="Rameshkumar N."/>
            <person name="Kirti K."/>
        </authorList>
    </citation>
    <scope>NUCLEOTIDE SEQUENCE [LARGE SCALE GENOMIC DNA]</scope>
    <source>
        <strain evidence="2 3">MSSRF30</strain>
    </source>
</reference>
<dbReference type="RefSeq" id="WP_261896769.1">
    <property type="nucleotide sequence ID" value="NZ_AP024896.1"/>
</dbReference>
<protein>
    <submittedName>
        <fullName evidence="2">Uncharacterized protein</fullName>
    </submittedName>
</protein>
<feature type="transmembrane region" description="Helical" evidence="1">
    <location>
        <begin position="52"/>
        <end position="71"/>
    </location>
</feature>
<feature type="transmembrane region" description="Helical" evidence="1">
    <location>
        <begin position="22"/>
        <end position="40"/>
    </location>
</feature>
<evidence type="ECO:0000313" key="2">
    <source>
        <dbReference type="EMBL" id="WPC76353.1"/>
    </source>
</evidence>
<keyword evidence="1" id="KW-0812">Transmembrane</keyword>
<organism evidence="2 3">
    <name type="scientific">Vibrio porteresiae DSM 19223</name>
    <dbReference type="NCBI Taxonomy" id="1123496"/>
    <lineage>
        <taxon>Bacteria</taxon>
        <taxon>Pseudomonadati</taxon>
        <taxon>Pseudomonadota</taxon>
        <taxon>Gammaproteobacteria</taxon>
        <taxon>Vibrionales</taxon>
        <taxon>Vibrionaceae</taxon>
        <taxon>Vibrio</taxon>
    </lineage>
</organism>
<proteinExistence type="predicted"/>
<feature type="transmembrane region" description="Helical" evidence="1">
    <location>
        <begin position="83"/>
        <end position="103"/>
    </location>
</feature>
<dbReference type="Proteomes" id="UP001304071">
    <property type="component" value="Chromosome 2"/>
</dbReference>
<keyword evidence="1" id="KW-0472">Membrane</keyword>
<evidence type="ECO:0000256" key="1">
    <source>
        <dbReference type="SAM" id="Phobius"/>
    </source>
</evidence>
<accession>A0ABZ0QLR3</accession>
<gene>
    <name evidence="2" type="ORF">R8Z52_17645</name>
</gene>
<name>A0ABZ0QLR3_9VIBR</name>
<sequence>MINHTHQNQLVSDDKIEKYSTILNRASFIAFLVTFAYMEFALNMRSNLVDGLLFVILGTILITFCLLPAFVDLRKKWPNYSMLWSAGDISITVVATVVAYYLCFSEETNLIKLLM</sequence>